<organism evidence="1 2">
    <name type="scientific">Mycolicibacterium vaccae ATCC 25954</name>
    <dbReference type="NCBI Taxonomy" id="1194972"/>
    <lineage>
        <taxon>Bacteria</taxon>
        <taxon>Bacillati</taxon>
        <taxon>Actinomycetota</taxon>
        <taxon>Actinomycetes</taxon>
        <taxon>Mycobacteriales</taxon>
        <taxon>Mycobacteriaceae</taxon>
        <taxon>Mycolicibacterium</taxon>
    </lineage>
</organism>
<name>K0UU98_MYCVA</name>
<proteinExistence type="predicted"/>
<accession>K0UU98</accession>
<evidence type="ECO:0000313" key="2">
    <source>
        <dbReference type="Proteomes" id="UP000006072"/>
    </source>
</evidence>
<sequence>MEAGSQTLSELGELGVIVSELAGLLDDGDCQPFRFGAGGEMDCVGAFHVSPCCYDHDLLVS</sequence>
<dbReference type="HOGENOM" id="CLU_2917772_0_0_11"/>
<comment type="caution">
    <text evidence="1">The sequence shown here is derived from an EMBL/GenBank/DDBJ whole genome shotgun (WGS) entry which is preliminary data.</text>
</comment>
<protein>
    <submittedName>
        <fullName evidence="1">Uncharacterized protein</fullName>
    </submittedName>
</protein>
<dbReference type="AlphaFoldDB" id="K0UU98"/>
<evidence type="ECO:0000313" key="1">
    <source>
        <dbReference type="EMBL" id="EJZ06163.1"/>
    </source>
</evidence>
<dbReference type="EMBL" id="ALQA01000064">
    <property type="protein sequence ID" value="EJZ06163.1"/>
    <property type="molecule type" value="Genomic_DNA"/>
</dbReference>
<reference evidence="1 2" key="1">
    <citation type="journal article" date="2012" name="J. Bacteriol.">
        <title>Complete Genome Sequence of Mycobacterium vaccae Type Strain ATCC 25954.</title>
        <authorList>
            <person name="Ho Y.S."/>
            <person name="Adroub S.A."/>
            <person name="Abadi M."/>
            <person name="Al Alwan B."/>
            <person name="Alkhateeb R."/>
            <person name="Gao G."/>
            <person name="Ragab A."/>
            <person name="Ali S."/>
            <person name="van Soolingen D."/>
            <person name="Bitter W."/>
            <person name="Pain A."/>
            <person name="Abdallah A.M."/>
        </authorList>
    </citation>
    <scope>NUCLEOTIDE SEQUENCE [LARGE SCALE GENOMIC DNA]</scope>
    <source>
        <strain evidence="1 2">ATCC 25954</strain>
    </source>
</reference>
<dbReference type="Proteomes" id="UP000006072">
    <property type="component" value="Unassembled WGS sequence"/>
</dbReference>
<keyword evidence="2" id="KW-1185">Reference proteome</keyword>
<gene>
    <name evidence="1" type="ORF">MVAC_22955</name>
</gene>